<dbReference type="RefSeq" id="WP_188479310.1">
    <property type="nucleotide sequence ID" value="NZ_BMFJ01000002.1"/>
</dbReference>
<dbReference type="Proteomes" id="UP000612855">
    <property type="component" value="Unassembled WGS sequence"/>
</dbReference>
<dbReference type="SUPFAM" id="SSF51182">
    <property type="entry name" value="RmlC-like cupins"/>
    <property type="match status" value="1"/>
</dbReference>
<dbReference type="InterPro" id="IPR011051">
    <property type="entry name" value="RmlC_Cupin_sf"/>
</dbReference>
<gene>
    <name evidence="2" type="ORF">GCM10011360_37140</name>
</gene>
<dbReference type="Pfam" id="PF07883">
    <property type="entry name" value="Cupin_2"/>
    <property type="match status" value="1"/>
</dbReference>
<dbReference type="InterPro" id="IPR014710">
    <property type="entry name" value="RmlC-like_jellyroll"/>
</dbReference>
<protein>
    <submittedName>
        <fullName evidence="2">Mannose-6-phosphate isomerase</fullName>
    </submittedName>
</protein>
<proteinExistence type="predicted"/>
<name>A0A917AE85_9RHOB</name>
<organism evidence="2 3">
    <name type="scientific">Primorskyibacter flagellatus</name>
    <dbReference type="NCBI Taxonomy" id="1387277"/>
    <lineage>
        <taxon>Bacteria</taxon>
        <taxon>Pseudomonadati</taxon>
        <taxon>Pseudomonadota</taxon>
        <taxon>Alphaproteobacteria</taxon>
        <taxon>Rhodobacterales</taxon>
        <taxon>Roseobacteraceae</taxon>
        <taxon>Primorskyibacter</taxon>
    </lineage>
</organism>
<dbReference type="AlphaFoldDB" id="A0A917AE85"/>
<sequence length="122" mass="13391">MKSPLRIPQSEWSRTPPAWLGHVDGERFGTGATVLMYTSEEIGKGPKLHVHDYDEIFVVLEGRALFTVGGTEIEAQAGDIVFGPAGQPHKFHNLGPGILRTVDIHVAPKWVQENLPDPDARS</sequence>
<evidence type="ECO:0000259" key="1">
    <source>
        <dbReference type="Pfam" id="PF07883"/>
    </source>
</evidence>
<dbReference type="EMBL" id="BMFJ01000002">
    <property type="protein sequence ID" value="GGE46421.1"/>
    <property type="molecule type" value="Genomic_DNA"/>
</dbReference>
<reference evidence="3" key="1">
    <citation type="journal article" date="2019" name="Int. J. Syst. Evol. Microbiol.">
        <title>The Global Catalogue of Microorganisms (GCM) 10K type strain sequencing project: providing services to taxonomists for standard genome sequencing and annotation.</title>
        <authorList>
            <consortium name="The Broad Institute Genomics Platform"/>
            <consortium name="The Broad Institute Genome Sequencing Center for Infectious Disease"/>
            <person name="Wu L."/>
            <person name="Ma J."/>
        </authorList>
    </citation>
    <scope>NUCLEOTIDE SEQUENCE [LARGE SCALE GENOMIC DNA]</scope>
    <source>
        <strain evidence="3">CGMCC 1.12664</strain>
    </source>
</reference>
<feature type="domain" description="Cupin type-2" evidence="1">
    <location>
        <begin position="43"/>
        <end position="104"/>
    </location>
</feature>
<keyword evidence="2" id="KW-0413">Isomerase</keyword>
<keyword evidence="3" id="KW-1185">Reference proteome</keyword>
<dbReference type="InterPro" id="IPR013096">
    <property type="entry name" value="Cupin_2"/>
</dbReference>
<comment type="caution">
    <text evidence="2">The sequence shown here is derived from an EMBL/GenBank/DDBJ whole genome shotgun (WGS) entry which is preliminary data.</text>
</comment>
<evidence type="ECO:0000313" key="3">
    <source>
        <dbReference type="Proteomes" id="UP000612855"/>
    </source>
</evidence>
<accession>A0A917AE85</accession>
<dbReference type="Gene3D" id="2.60.120.10">
    <property type="entry name" value="Jelly Rolls"/>
    <property type="match status" value="1"/>
</dbReference>
<evidence type="ECO:0000313" key="2">
    <source>
        <dbReference type="EMBL" id="GGE46421.1"/>
    </source>
</evidence>
<dbReference type="GO" id="GO:0016853">
    <property type="term" value="F:isomerase activity"/>
    <property type="evidence" value="ECO:0007669"/>
    <property type="project" value="UniProtKB-KW"/>
</dbReference>